<dbReference type="AlphaFoldDB" id="A0A816BCZ5"/>
<dbReference type="EMBL" id="CAJNOR010006896">
    <property type="protein sequence ID" value="CAF1606095.1"/>
    <property type="molecule type" value="Genomic_DNA"/>
</dbReference>
<reference evidence="2" key="1">
    <citation type="submission" date="2021-02" db="EMBL/GenBank/DDBJ databases">
        <authorList>
            <person name="Nowell W R."/>
        </authorList>
    </citation>
    <scope>NUCLEOTIDE SEQUENCE</scope>
</reference>
<gene>
    <name evidence="2" type="ORF">XAT740_LOCUS48297</name>
</gene>
<protein>
    <submittedName>
        <fullName evidence="2">Uncharacterized protein</fullName>
    </submittedName>
</protein>
<evidence type="ECO:0000313" key="3">
    <source>
        <dbReference type="Proteomes" id="UP000663828"/>
    </source>
</evidence>
<accession>A0A816BCZ5</accession>
<organism evidence="2 3">
    <name type="scientific">Adineta ricciae</name>
    <name type="common">Rotifer</name>
    <dbReference type="NCBI Taxonomy" id="249248"/>
    <lineage>
        <taxon>Eukaryota</taxon>
        <taxon>Metazoa</taxon>
        <taxon>Spiralia</taxon>
        <taxon>Gnathifera</taxon>
        <taxon>Rotifera</taxon>
        <taxon>Eurotatoria</taxon>
        <taxon>Bdelloidea</taxon>
        <taxon>Adinetida</taxon>
        <taxon>Adinetidae</taxon>
        <taxon>Adineta</taxon>
    </lineage>
</organism>
<feature type="region of interest" description="Disordered" evidence="1">
    <location>
        <begin position="177"/>
        <end position="229"/>
    </location>
</feature>
<proteinExistence type="predicted"/>
<evidence type="ECO:0000256" key="1">
    <source>
        <dbReference type="SAM" id="MobiDB-lite"/>
    </source>
</evidence>
<name>A0A816BCZ5_ADIRI</name>
<keyword evidence="3" id="KW-1185">Reference proteome</keyword>
<sequence>VLIERAGCSVTTRNNAQLTAIDLAEQYGFQNLAHDLRLRENPSLFSQKSSSNSRPIHLEKATVVRLVVKKRNIARHDASNQVDENELTAENGQNYMSTSSEKLVNSRFDLSELRARVEKHDANRRDDLENNVLMHSMDSLNQQNRTRQRSKLLSQAYAPWLRMSKLTPEAFHEEIQKGRNNLRKVRRDNEMKEEENNENDTSINRRSRHSQSVGAPVMPTEQRSWRRTGYETRSSIVPVSKTHQFISAASQSTTNVERPEWQRALIRRRQGLTDGADS</sequence>
<dbReference type="Proteomes" id="UP000663828">
    <property type="component" value="Unassembled WGS sequence"/>
</dbReference>
<feature type="non-terminal residue" evidence="2">
    <location>
        <position position="278"/>
    </location>
</feature>
<comment type="caution">
    <text evidence="2">The sequence shown here is derived from an EMBL/GenBank/DDBJ whole genome shotgun (WGS) entry which is preliminary data.</text>
</comment>
<evidence type="ECO:0000313" key="2">
    <source>
        <dbReference type="EMBL" id="CAF1606095.1"/>
    </source>
</evidence>